<dbReference type="GO" id="GO:0051734">
    <property type="term" value="F:ATP-dependent polynucleotide 5'-hydroxyl-kinase activity"/>
    <property type="evidence" value="ECO:0007669"/>
    <property type="project" value="UniProtKB-EC"/>
</dbReference>
<dbReference type="InterPro" id="IPR032319">
    <property type="entry name" value="CLP1_P"/>
</dbReference>
<evidence type="ECO:0000256" key="5">
    <source>
        <dbReference type="ARBA" id="ARBA00024737"/>
    </source>
</evidence>
<keyword evidence="4" id="KW-0067">ATP-binding</keyword>
<dbReference type="EMBL" id="DRWN01000040">
    <property type="protein sequence ID" value="HHK68538.1"/>
    <property type="molecule type" value="Genomic_DNA"/>
</dbReference>
<keyword evidence="3" id="KW-0547">Nucleotide-binding</keyword>
<dbReference type="InterPro" id="IPR027417">
    <property type="entry name" value="P-loop_NTPase"/>
</dbReference>
<evidence type="ECO:0000259" key="8">
    <source>
        <dbReference type="Pfam" id="PF16575"/>
    </source>
</evidence>
<dbReference type="PANTHER" id="PTHR12755">
    <property type="entry name" value="CLEAVAGE/POLYADENYLATION FACTOR IA SUBUNIT CLP1P"/>
    <property type="match status" value="1"/>
</dbReference>
<organism evidence="9">
    <name type="scientific">Caldiarchaeum subterraneum</name>
    <dbReference type="NCBI Taxonomy" id="311458"/>
    <lineage>
        <taxon>Archaea</taxon>
        <taxon>Nitrososphaerota</taxon>
        <taxon>Candidatus Caldarchaeales</taxon>
        <taxon>Candidatus Caldarchaeaceae</taxon>
        <taxon>Candidatus Caldarchaeum</taxon>
    </lineage>
</organism>
<dbReference type="Gene3D" id="3.40.50.300">
    <property type="entry name" value="P-loop containing nucleotide triphosphate hydrolases"/>
    <property type="match status" value="1"/>
</dbReference>
<comment type="cofactor">
    <cofactor evidence="1">
        <name>a divalent metal cation</name>
        <dbReference type="ChEBI" id="CHEBI:60240"/>
    </cofactor>
</comment>
<comment type="catalytic activity">
    <reaction evidence="7">
        <text>a 5'-end dephospho-2'-deoxyribonucleoside-DNA + ATP = a 5'-end 5'-phospho-2'-deoxyribonucleoside-DNA + ADP + H(+)</text>
        <dbReference type="Rhea" id="RHEA:15669"/>
        <dbReference type="Rhea" id="RHEA-COMP:13180"/>
        <dbReference type="Rhea" id="RHEA-COMP:13184"/>
        <dbReference type="ChEBI" id="CHEBI:15378"/>
        <dbReference type="ChEBI" id="CHEBI:30616"/>
        <dbReference type="ChEBI" id="CHEBI:136412"/>
        <dbReference type="ChEBI" id="CHEBI:136416"/>
        <dbReference type="ChEBI" id="CHEBI:456216"/>
        <dbReference type="EC" id="2.7.1.78"/>
    </reaction>
</comment>
<sequence length="401" mass="43824">MKPLPPCCSEDMSGKAETMEIPAGKTLLVDGPATITVLNGTANIYNCLLTPRKTYLLRPWRRYPIQAETNTTIQLSLGEEAAANIVDTDETIHTWLENINELTERDVTAVLGGVDTGKTAFATTAVNTLVKKYGRCYVVSLDPGQTYFTPPTVIGAALANKPVHDLSELKPFWQKPVGSTSAASTASLVADSVHELSQTADKKTPAVIDMDGWVEGPAAIAHKTIILKTLACTRAIILGDEAQTLKEQLDPAGIPLKPLAASKHVKKRDFTDRKKIREWVFRKFLGQPSLKMIPTSWVQLKTLGRAHSSTYEFFMEAVKTASTALNMLDESGGNALCKRRIGLVAYLYDMAEQYLGIGLFCGYDAEKGVVKIVSSKDEGVRKIILGRLFLSAEGDELYQLD</sequence>
<evidence type="ECO:0000256" key="4">
    <source>
        <dbReference type="ARBA" id="ARBA00022840"/>
    </source>
</evidence>
<dbReference type="AlphaFoldDB" id="A0A7C5L9X8"/>
<reference evidence="9" key="1">
    <citation type="journal article" date="2020" name="mSystems">
        <title>Genome- and Community-Level Interaction Insights into Carbon Utilization and Element Cycling Functions of Hydrothermarchaeota in Hydrothermal Sediment.</title>
        <authorList>
            <person name="Zhou Z."/>
            <person name="Liu Y."/>
            <person name="Xu W."/>
            <person name="Pan J."/>
            <person name="Luo Z.H."/>
            <person name="Li M."/>
        </authorList>
    </citation>
    <scope>NUCLEOTIDE SEQUENCE [LARGE SCALE GENOMIC DNA]</scope>
    <source>
        <strain evidence="9">SpSt-1056</strain>
    </source>
</reference>
<comment type="caution">
    <text evidence="9">The sequence shown here is derived from an EMBL/GenBank/DDBJ whole genome shotgun (WGS) entry which is preliminary data.</text>
</comment>
<comment type="function">
    <text evidence="5">Polynucleotide kinase that can phosphorylate the 5'-hydroxyl groups of both single-stranded RNA (ssRNA) and single-stranded DNA (ssDNA). Exhibits a strong preference for ssRNA.</text>
</comment>
<evidence type="ECO:0000256" key="1">
    <source>
        <dbReference type="ARBA" id="ARBA00001968"/>
    </source>
</evidence>
<dbReference type="GO" id="GO:0006388">
    <property type="term" value="P:tRNA splicing, via endonucleolytic cleavage and ligation"/>
    <property type="evidence" value="ECO:0007669"/>
    <property type="project" value="TreeGrafter"/>
</dbReference>
<dbReference type="PANTHER" id="PTHR12755:SF6">
    <property type="entry name" value="POLYRIBONUCLEOTIDE 5'-HYDROXYL-KINASE CLP1"/>
    <property type="match status" value="1"/>
</dbReference>
<comment type="catalytic activity">
    <reaction evidence="6">
        <text>a 5'-end dephospho-ribonucleoside-RNA + ATP = a 5'-end 5'-phospho-ribonucleoside-RNA + ADP + H(+)</text>
        <dbReference type="Rhea" id="RHEA:54580"/>
        <dbReference type="Rhea" id="RHEA-COMP:13936"/>
        <dbReference type="Rhea" id="RHEA-COMP:15179"/>
        <dbReference type="ChEBI" id="CHEBI:15378"/>
        <dbReference type="ChEBI" id="CHEBI:30616"/>
        <dbReference type="ChEBI" id="CHEBI:138282"/>
        <dbReference type="ChEBI" id="CHEBI:138284"/>
        <dbReference type="ChEBI" id="CHEBI:456216"/>
        <dbReference type="EC" id="2.7.1.78"/>
    </reaction>
</comment>
<dbReference type="GO" id="GO:0005524">
    <property type="term" value="F:ATP binding"/>
    <property type="evidence" value="ECO:0007669"/>
    <property type="project" value="UniProtKB-KW"/>
</dbReference>
<dbReference type="EC" id="2.7.1.78" evidence="2"/>
<dbReference type="InterPro" id="IPR045116">
    <property type="entry name" value="Clp1/Grc3"/>
</dbReference>
<evidence type="ECO:0000256" key="6">
    <source>
        <dbReference type="ARBA" id="ARBA00044641"/>
    </source>
</evidence>
<evidence type="ECO:0000313" key="9">
    <source>
        <dbReference type="EMBL" id="HHK68538.1"/>
    </source>
</evidence>
<proteinExistence type="predicted"/>
<accession>A0A7C5L9X8</accession>
<evidence type="ECO:0000256" key="2">
    <source>
        <dbReference type="ARBA" id="ARBA00012157"/>
    </source>
</evidence>
<protein>
    <recommendedName>
        <fullName evidence="2">polynucleotide 5'-hydroxyl-kinase</fullName>
        <ecNumber evidence="2">2.7.1.78</ecNumber>
    </recommendedName>
</protein>
<feature type="domain" description="Clp1 P-loop" evidence="8">
    <location>
        <begin position="112"/>
        <end position="285"/>
    </location>
</feature>
<evidence type="ECO:0000256" key="7">
    <source>
        <dbReference type="ARBA" id="ARBA00044673"/>
    </source>
</evidence>
<dbReference type="Pfam" id="PF16575">
    <property type="entry name" value="CLP1_P"/>
    <property type="match status" value="1"/>
</dbReference>
<gene>
    <name evidence="9" type="ORF">ENM11_05220</name>
</gene>
<evidence type="ECO:0000256" key="3">
    <source>
        <dbReference type="ARBA" id="ARBA00022741"/>
    </source>
</evidence>
<name>A0A7C5L9X8_CALS0</name>